<dbReference type="OrthoDB" id="31120at2157"/>
<name>K2RVW4_METFP</name>
<dbReference type="AlphaFoldDB" id="K2RVW4"/>
<dbReference type="EMBL" id="AMPO01000001">
    <property type="protein sequence ID" value="EKF86880.1"/>
    <property type="molecule type" value="Genomic_DNA"/>
</dbReference>
<evidence type="ECO:0000256" key="3">
    <source>
        <dbReference type="ARBA" id="ARBA00022833"/>
    </source>
</evidence>
<evidence type="ECO:0000259" key="4">
    <source>
        <dbReference type="Pfam" id="PF01258"/>
    </source>
</evidence>
<dbReference type="PANTHER" id="PTHR39418:SF1">
    <property type="entry name" value="DEHYDROGENASE"/>
    <property type="match status" value="1"/>
</dbReference>
<keyword evidence="2" id="KW-0863">Zinc-finger</keyword>
<dbReference type="GO" id="GO:0008270">
    <property type="term" value="F:zinc ion binding"/>
    <property type="evidence" value="ECO:0007669"/>
    <property type="project" value="UniProtKB-KW"/>
</dbReference>
<dbReference type="InterPro" id="IPR053194">
    <property type="entry name" value="tRNA_methyltr_O"/>
</dbReference>
<feature type="domain" description="Zinc finger DksA/TraR C4-type" evidence="4">
    <location>
        <begin position="168"/>
        <end position="204"/>
    </location>
</feature>
<keyword evidence="1" id="KW-0479">Metal-binding</keyword>
<accession>K2RVW4</accession>
<dbReference type="PIRSF" id="PIRSF006578">
    <property type="entry name" value="FwdE"/>
    <property type="match status" value="1"/>
</dbReference>
<protein>
    <submittedName>
        <fullName evidence="6">Formylmethanofuran dehydrogenase subunit E</fullName>
    </submittedName>
</protein>
<dbReference type="Gene3D" id="3.30.1330.130">
    <property type="match status" value="1"/>
</dbReference>
<dbReference type="SUPFAM" id="SSF143555">
    <property type="entry name" value="FwdE-like"/>
    <property type="match status" value="1"/>
</dbReference>
<evidence type="ECO:0000313" key="7">
    <source>
        <dbReference type="Proteomes" id="UP000007360"/>
    </source>
</evidence>
<organism evidence="6 7">
    <name type="scientific">Methanobacterium formicicum (strain DSM 3637 / PP1)</name>
    <dbReference type="NCBI Taxonomy" id="1204725"/>
    <lineage>
        <taxon>Archaea</taxon>
        <taxon>Methanobacteriati</taxon>
        <taxon>Methanobacteriota</taxon>
        <taxon>Methanomada group</taxon>
        <taxon>Methanobacteria</taxon>
        <taxon>Methanobacteriales</taxon>
        <taxon>Methanobacteriaceae</taxon>
        <taxon>Methanobacterium</taxon>
    </lineage>
</organism>
<evidence type="ECO:0000256" key="2">
    <source>
        <dbReference type="ARBA" id="ARBA00022771"/>
    </source>
</evidence>
<dbReference type="InterPro" id="IPR000962">
    <property type="entry name" value="Znf_DskA_TraR"/>
</dbReference>
<dbReference type="Pfam" id="PF02663">
    <property type="entry name" value="FmdE"/>
    <property type="match status" value="1"/>
</dbReference>
<sequence length="205" mass="22968">MEDDKNCEIIPFSEVTKFHGHSCPGTAIGYRAAEIAICELSSRAEDEELVAIVENDSCSVDAIQVVTGCTMGKGNLIFKDHGKQVYTFLNRKTGKAMRISLKNNIDEFDPEFSKAREKAFSPSATQTEKDEFQKAKDAFTEKILSDIPAQDLFKVESVEVEFPEEARIFKSIYCAKCGEPVAEHRARVENGEMVCLPCFNEYSRT</sequence>
<evidence type="ECO:0000313" key="6">
    <source>
        <dbReference type="EMBL" id="EKF86880.1"/>
    </source>
</evidence>
<dbReference type="InterPro" id="IPR003814">
    <property type="entry name" value="FmdEsu_dom"/>
</dbReference>
<dbReference type="Proteomes" id="UP000007360">
    <property type="component" value="Unassembled WGS sequence"/>
</dbReference>
<reference evidence="6 7" key="1">
    <citation type="journal article" date="2012" name="J. Bacteriol.">
        <title>Draft genome sequence of Methanobacterium formicicum DSM 3637, an archaebacterium isolated from the methane producer amoeba Pelomyxa palustris.</title>
        <authorList>
            <person name="Gutierrez G."/>
        </authorList>
    </citation>
    <scope>NUCLEOTIDE SEQUENCE [LARGE SCALE GENOMIC DNA]</scope>
    <source>
        <strain evidence="7">DSM 3637 / PP1</strain>
    </source>
</reference>
<proteinExistence type="predicted"/>
<evidence type="ECO:0000259" key="5">
    <source>
        <dbReference type="Pfam" id="PF02663"/>
    </source>
</evidence>
<dbReference type="RefSeq" id="WP_004029452.1">
    <property type="nucleotide sequence ID" value="NZ_AMPO01000001.1"/>
</dbReference>
<comment type="caution">
    <text evidence="6">The sequence shown here is derived from an EMBL/GenBank/DDBJ whole genome shotgun (WGS) entry which is preliminary data.</text>
</comment>
<dbReference type="InterPro" id="IPR026328">
    <property type="entry name" value="FmdE"/>
</dbReference>
<feature type="domain" description="Formylmethanofuran dehydrogenase subunit E" evidence="5">
    <location>
        <begin position="18"/>
        <end position="153"/>
    </location>
</feature>
<keyword evidence="7" id="KW-1185">Reference proteome</keyword>
<evidence type="ECO:0000256" key="1">
    <source>
        <dbReference type="ARBA" id="ARBA00022723"/>
    </source>
</evidence>
<dbReference type="Pfam" id="PF01258">
    <property type="entry name" value="zf-dskA_traR"/>
    <property type="match status" value="1"/>
</dbReference>
<dbReference type="PANTHER" id="PTHR39418">
    <property type="entry name" value="DEHYDROGENASE-RELATED"/>
    <property type="match status" value="1"/>
</dbReference>
<keyword evidence="3" id="KW-0862">Zinc</keyword>
<dbReference type="PATRIC" id="fig|1204725.3.peg.259"/>
<gene>
    <name evidence="6" type="ORF">A994_01300</name>
</gene>